<accession>A0ABQ0MB56</accession>
<evidence type="ECO:0000256" key="1">
    <source>
        <dbReference type="ARBA" id="ARBA00004123"/>
    </source>
</evidence>
<keyword evidence="8" id="KW-0804">Transcription</keyword>
<evidence type="ECO:0000313" key="14">
    <source>
        <dbReference type="Proteomes" id="UP000815677"/>
    </source>
</evidence>
<dbReference type="Gene3D" id="3.30.40.10">
    <property type="entry name" value="Zinc/RING finger domain, C3HC4 (zinc finger)"/>
    <property type="match status" value="1"/>
</dbReference>
<reference evidence="13" key="1">
    <citation type="submission" date="2014-09" db="EMBL/GenBank/DDBJ databases">
        <title>Genome sequence of the luminous mushroom Mycena chlorophos for searching fungal bioluminescence genes.</title>
        <authorList>
            <person name="Tanaka Y."/>
            <person name="Kasuga D."/>
            <person name="Oba Y."/>
            <person name="Hase S."/>
            <person name="Sato K."/>
            <person name="Oba Y."/>
            <person name="Sakakibara Y."/>
        </authorList>
    </citation>
    <scope>NUCLEOTIDE SEQUENCE</scope>
</reference>
<dbReference type="SMART" id="SM00327">
    <property type="entry name" value="VWA"/>
    <property type="match status" value="1"/>
</dbReference>
<feature type="compositionally biased region" description="Basic residues" evidence="11">
    <location>
        <begin position="15"/>
        <end position="30"/>
    </location>
</feature>
<dbReference type="InterPro" id="IPR004595">
    <property type="entry name" value="TFIIH_C1-like_dom"/>
</dbReference>
<evidence type="ECO:0000259" key="12">
    <source>
        <dbReference type="PROSITE" id="PS50234"/>
    </source>
</evidence>
<keyword evidence="14" id="KW-1185">Reference proteome</keyword>
<keyword evidence="6" id="KW-0862">Zinc</keyword>
<evidence type="ECO:0000256" key="11">
    <source>
        <dbReference type="SAM" id="MobiDB-lite"/>
    </source>
</evidence>
<dbReference type="SUPFAM" id="SSF57889">
    <property type="entry name" value="Cysteine-rich domain"/>
    <property type="match status" value="1"/>
</dbReference>
<keyword evidence="9" id="KW-0234">DNA repair</keyword>
<keyword evidence="4" id="KW-0227">DNA damage</keyword>
<dbReference type="NCBIfam" id="TIGR00622">
    <property type="entry name" value="ssl1"/>
    <property type="match status" value="1"/>
</dbReference>
<evidence type="ECO:0000256" key="9">
    <source>
        <dbReference type="ARBA" id="ARBA00023204"/>
    </source>
</evidence>
<dbReference type="InterPro" id="IPR012170">
    <property type="entry name" value="TFIIH_SSL1/p44"/>
</dbReference>
<proteinExistence type="inferred from homology"/>
<keyword evidence="3" id="KW-0479">Metal-binding</keyword>
<keyword evidence="10" id="KW-0539">Nucleus</keyword>
<comment type="similarity">
    <text evidence="2">Belongs to the GTF2H2 family.</text>
</comment>
<dbReference type="PANTHER" id="PTHR12695">
    <property type="entry name" value="GENERAL TRANSCRIPTION FACTOR IIH SUBUNIT 2"/>
    <property type="match status" value="1"/>
</dbReference>
<dbReference type="EMBL" id="DF849957">
    <property type="protein sequence ID" value="GAT60526.1"/>
    <property type="molecule type" value="Genomic_DNA"/>
</dbReference>
<dbReference type="Proteomes" id="UP000815677">
    <property type="component" value="Unassembled WGS sequence"/>
</dbReference>
<evidence type="ECO:0000256" key="6">
    <source>
        <dbReference type="ARBA" id="ARBA00022833"/>
    </source>
</evidence>
<organism evidence="13 14">
    <name type="scientific">Mycena chlorophos</name>
    <name type="common">Agaric fungus</name>
    <name type="synonym">Agaricus chlorophos</name>
    <dbReference type="NCBI Taxonomy" id="658473"/>
    <lineage>
        <taxon>Eukaryota</taxon>
        <taxon>Fungi</taxon>
        <taxon>Dikarya</taxon>
        <taxon>Basidiomycota</taxon>
        <taxon>Agaricomycotina</taxon>
        <taxon>Agaricomycetes</taxon>
        <taxon>Agaricomycetidae</taxon>
        <taxon>Agaricales</taxon>
        <taxon>Marasmiineae</taxon>
        <taxon>Mycenaceae</taxon>
        <taxon>Mycena</taxon>
    </lineage>
</organism>
<evidence type="ECO:0000256" key="4">
    <source>
        <dbReference type="ARBA" id="ARBA00022763"/>
    </source>
</evidence>
<feature type="domain" description="VWFA" evidence="12">
    <location>
        <begin position="88"/>
        <end position="239"/>
    </location>
</feature>
<feature type="region of interest" description="Disordered" evidence="11">
    <location>
        <begin position="454"/>
        <end position="643"/>
    </location>
</feature>
<comment type="subcellular location">
    <subcellularLocation>
        <location evidence="1">Nucleus</location>
    </subcellularLocation>
</comment>
<feature type="region of interest" description="Disordered" evidence="11">
    <location>
        <begin position="427"/>
        <end position="446"/>
    </location>
</feature>
<dbReference type="SUPFAM" id="SSF53300">
    <property type="entry name" value="vWA-like"/>
    <property type="match status" value="1"/>
</dbReference>
<feature type="compositionally biased region" description="Polar residues" evidence="11">
    <location>
        <begin position="433"/>
        <end position="446"/>
    </location>
</feature>
<feature type="compositionally biased region" description="Polar residues" evidence="11">
    <location>
        <begin position="618"/>
        <end position="640"/>
    </location>
</feature>
<feature type="region of interest" description="Disordered" evidence="11">
    <location>
        <begin position="659"/>
        <end position="680"/>
    </location>
</feature>
<feature type="region of interest" description="Disordered" evidence="11">
    <location>
        <begin position="1"/>
        <end position="33"/>
    </location>
</feature>
<gene>
    <name evidence="13" type="ORF">MCHLO_16654</name>
</gene>
<dbReference type="InterPro" id="IPR013083">
    <property type="entry name" value="Znf_RING/FYVE/PHD"/>
</dbReference>
<protein>
    <recommendedName>
        <fullName evidence="12">VWFA domain-containing protein</fullName>
    </recommendedName>
</protein>
<feature type="region of interest" description="Disordered" evidence="11">
    <location>
        <begin position="693"/>
        <end position="735"/>
    </location>
</feature>
<dbReference type="Pfam" id="PF04056">
    <property type="entry name" value="Ssl1"/>
    <property type="match status" value="1"/>
</dbReference>
<evidence type="ECO:0000256" key="2">
    <source>
        <dbReference type="ARBA" id="ARBA00006092"/>
    </source>
</evidence>
<name>A0ABQ0MB56_MYCCL</name>
<dbReference type="PROSITE" id="PS50234">
    <property type="entry name" value="VWFA"/>
    <property type="match status" value="1"/>
</dbReference>
<evidence type="ECO:0000256" key="3">
    <source>
        <dbReference type="ARBA" id="ARBA00022723"/>
    </source>
</evidence>
<dbReference type="Gene3D" id="3.40.50.410">
    <property type="entry name" value="von Willebrand factor, type A domain"/>
    <property type="match status" value="1"/>
</dbReference>
<evidence type="ECO:0000256" key="5">
    <source>
        <dbReference type="ARBA" id="ARBA00022771"/>
    </source>
</evidence>
<feature type="compositionally biased region" description="Low complexity" evidence="11">
    <location>
        <begin position="455"/>
        <end position="500"/>
    </location>
</feature>
<dbReference type="InterPro" id="IPR036465">
    <property type="entry name" value="vWFA_dom_sf"/>
</dbReference>
<dbReference type="CDD" id="cd01453">
    <property type="entry name" value="vWA_transcription_factor_IIH_type"/>
    <property type="match status" value="1"/>
</dbReference>
<keyword evidence="5" id="KW-0863">Zinc-finger</keyword>
<dbReference type="InterPro" id="IPR046349">
    <property type="entry name" value="C1-like_sf"/>
</dbReference>
<evidence type="ECO:0000313" key="13">
    <source>
        <dbReference type="EMBL" id="GAT60526.1"/>
    </source>
</evidence>
<dbReference type="Pfam" id="PF07975">
    <property type="entry name" value="C1_4"/>
    <property type="match status" value="1"/>
</dbReference>
<dbReference type="InterPro" id="IPR002035">
    <property type="entry name" value="VWF_A"/>
</dbReference>
<dbReference type="PANTHER" id="PTHR12695:SF2">
    <property type="entry name" value="GENERAL TRANSCRIPTION FACTOR IIH SUBUNIT 2-RELATED"/>
    <property type="match status" value="1"/>
</dbReference>
<dbReference type="SMART" id="SM01047">
    <property type="entry name" value="C1_4"/>
    <property type="match status" value="1"/>
</dbReference>
<evidence type="ECO:0000256" key="8">
    <source>
        <dbReference type="ARBA" id="ARBA00023163"/>
    </source>
</evidence>
<evidence type="ECO:0000256" key="10">
    <source>
        <dbReference type="ARBA" id="ARBA00023242"/>
    </source>
</evidence>
<sequence>MDSDSDASVGDARKFKVKKGDKRRKDKGKGKAADAAYTWEAAYTRSWDTVQEDEAGSLQAAVEDWMARGRRRRLLAPEAPVRRTIIRHLVILLDLSTSMLDRDMRPTRFDLSLQYAREFIVEWFDQNPLGQIGIVGMRGGIGERVGELSGNPQDVLKAIADRHRLEPAGEPSLQNAIELAKSSMNHLPTHSSREIVIIFGSLTTCDPHNIHDTLDACVAGKIRISVVALAAEMKICRELCDKTGGQFGVALNEGHFKDLLFELIPPPAQRALVRTGTANPAADLMMMGFPTRLPDASPPSLCVCHSELRSEGFLCPRCLSKVCDVPTDCDICDLMIVSSPHLARSYHHLFPVKPYTAVMAMADASAATGCEGCARRFPTTALAATSEGMSPVGRYRCSDCSGEFCSDCDVFVHDVVTRSLPLLRRASMAPGKKSQTVSTKAGPKQQTLFNFFKKPTATDPSSSPSPVTPTITNASPSSDASTADSASTRRSRPSSSQQPPFKRKAKVDSDSEAEDPNDVETVAHVSRRSPTACPVAPSPTKSDKENVVDSAGRAPSATTPPRKKARTASPCPAPIPIVAVDDEVPVPSSQGNEDELMPTVPEIEVRGTTPEPGPSKSLPRTPQQNRALSPQHTPATLTPNAKTAKVIADIKAKAKAKAMEALSSDEDDNKAGLPELPAELSEDDDDALGEVVLPSIPPQQQASAASRYTFRDRNAQRTASSSRKALTPPAPKKDDPFAALLKEKRNAVRRGVDDQALLRAEQIIRSGSPLTDMTDDEDGDDVDWTDENAARNAVIAQAASSDDFDEGRLDAMAVNDNDRLRLLGDKRGKEVAQILGNDRARREAAKGKQKVIGVPLWQAGDSSMETDVVIPVWAAEAHDSPALALLRTSFQNKDDSRASILLNSGILARLNLVVDSPAIICLFHHALSSSPCSTAASNALSHLWANESSTAATVPSDVVLSALYRIGAKDDSLATVGWTVRASDHRESVSTIQRNEILYRLVRLVFLSSKSSQPPSPHVVMALILVAMDPTIESALRTEITTAIGRLCNSLGSMDEIPALEATLGQQILRFAVTLQPHNQSHLLALITCSERGRRLARFVAHALLTSALQPQYNAFPPLGAIRELFSSGSSSVFASQNYEEKDYDGLLVHIGILATALTDIAGYVKQEAQQRQTAPPGSPSKINADKPETEAALVVLAMNSFHGSINDTRAAHLDRSRAKSALQRLKTRVHFEQEAAVKSLRAKRSRPIQQYFAKNK</sequence>
<dbReference type="InterPro" id="IPR007198">
    <property type="entry name" value="Ssl1-like"/>
</dbReference>
<evidence type="ECO:0000256" key="7">
    <source>
        <dbReference type="ARBA" id="ARBA00023015"/>
    </source>
</evidence>
<keyword evidence="7" id="KW-0805">Transcription regulation</keyword>